<dbReference type="InterPro" id="IPR012334">
    <property type="entry name" value="Pectin_lyas_fold"/>
</dbReference>
<keyword evidence="8" id="KW-1185">Reference proteome</keyword>
<dbReference type="EC" id="3.1.1.11" evidence="5"/>
<keyword evidence="3 5" id="KW-0063">Aspartyl esterase</keyword>
<organism evidence="7 8">
    <name type="scientific">Paenibacillus wenxiniae</name>
    <dbReference type="NCBI Taxonomy" id="1636843"/>
    <lineage>
        <taxon>Bacteria</taxon>
        <taxon>Bacillati</taxon>
        <taxon>Bacillota</taxon>
        <taxon>Bacilli</taxon>
        <taxon>Bacillales</taxon>
        <taxon>Paenibacillaceae</taxon>
        <taxon>Paenibacillus</taxon>
    </lineage>
</organism>
<evidence type="ECO:0000259" key="6">
    <source>
        <dbReference type="Pfam" id="PF01095"/>
    </source>
</evidence>
<protein>
    <recommendedName>
        <fullName evidence="5">Pectinesterase</fullName>
        <ecNumber evidence="5">3.1.1.11</ecNumber>
    </recommendedName>
</protein>
<comment type="catalytic activity">
    <reaction evidence="5">
        <text>[(1-&gt;4)-alpha-D-galacturonosyl methyl ester](n) + n H2O = [(1-&gt;4)-alpha-D-galacturonosyl](n) + n methanol + n H(+)</text>
        <dbReference type="Rhea" id="RHEA:22380"/>
        <dbReference type="Rhea" id="RHEA-COMP:14570"/>
        <dbReference type="Rhea" id="RHEA-COMP:14573"/>
        <dbReference type="ChEBI" id="CHEBI:15377"/>
        <dbReference type="ChEBI" id="CHEBI:15378"/>
        <dbReference type="ChEBI" id="CHEBI:17790"/>
        <dbReference type="ChEBI" id="CHEBI:140522"/>
        <dbReference type="ChEBI" id="CHEBI:140523"/>
        <dbReference type="EC" id="3.1.1.11"/>
    </reaction>
</comment>
<dbReference type="InterPro" id="IPR033131">
    <property type="entry name" value="Pectinesterase_Asp_AS"/>
</dbReference>
<dbReference type="EMBL" id="JBHUEH010000014">
    <property type="protein sequence ID" value="MFD1886299.1"/>
    <property type="molecule type" value="Genomic_DNA"/>
</dbReference>
<dbReference type="Pfam" id="PF01095">
    <property type="entry name" value="Pectinesterase"/>
    <property type="match status" value="2"/>
</dbReference>
<proteinExistence type="inferred from homology"/>
<dbReference type="PANTHER" id="PTHR31321">
    <property type="entry name" value="ACYL-COA THIOESTER HYDROLASE YBHC-RELATED"/>
    <property type="match status" value="1"/>
</dbReference>
<dbReference type="Gene3D" id="2.160.20.10">
    <property type="entry name" value="Single-stranded right-handed beta-helix, Pectin lyase-like"/>
    <property type="match status" value="1"/>
</dbReference>
<dbReference type="InterPro" id="IPR000070">
    <property type="entry name" value="Pectinesterase_cat"/>
</dbReference>
<evidence type="ECO:0000256" key="5">
    <source>
        <dbReference type="RuleBase" id="RU000589"/>
    </source>
</evidence>
<dbReference type="SUPFAM" id="SSF51126">
    <property type="entry name" value="Pectin lyase-like"/>
    <property type="match status" value="1"/>
</dbReference>
<comment type="caution">
    <text evidence="7">The sequence shown here is derived from an EMBL/GenBank/DDBJ whole genome shotgun (WGS) entry which is preliminary data.</text>
</comment>
<dbReference type="PROSITE" id="PS00503">
    <property type="entry name" value="PECTINESTERASE_2"/>
    <property type="match status" value="1"/>
</dbReference>
<feature type="active site" evidence="4">
    <location>
        <position position="182"/>
    </location>
</feature>
<dbReference type="RefSeq" id="WP_347323362.1">
    <property type="nucleotide sequence ID" value="NZ_JBCGUH010000001.1"/>
</dbReference>
<evidence type="ECO:0000313" key="7">
    <source>
        <dbReference type="EMBL" id="MFD1886299.1"/>
    </source>
</evidence>
<accession>A0ABW4RJ50</accession>
<dbReference type="PANTHER" id="PTHR31321:SF57">
    <property type="entry name" value="PECTINESTERASE 53-RELATED"/>
    <property type="match status" value="1"/>
</dbReference>
<comment type="pathway">
    <text evidence="5">Glycan metabolism; pectin degradation; 2-dehydro-3-deoxy-D-gluconate from pectin: step 1/5.</text>
</comment>
<evidence type="ECO:0000256" key="4">
    <source>
        <dbReference type="PROSITE-ProRule" id="PRU10040"/>
    </source>
</evidence>
<evidence type="ECO:0000256" key="1">
    <source>
        <dbReference type="ARBA" id="ARBA00008891"/>
    </source>
</evidence>
<dbReference type="Proteomes" id="UP001597233">
    <property type="component" value="Unassembled WGS sequence"/>
</dbReference>
<feature type="domain" description="Pectinesterase catalytic" evidence="6">
    <location>
        <begin position="3"/>
        <end position="143"/>
    </location>
</feature>
<gene>
    <name evidence="7" type="ORF">ACFSC9_12275</name>
</gene>
<evidence type="ECO:0000313" key="8">
    <source>
        <dbReference type="Proteomes" id="UP001597233"/>
    </source>
</evidence>
<dbReference type="InterPro" id="IPR011050">
    <property type="entry name" value="Pectin_lyase_fold/virulence"/>
</dbReference>
<evidence type="ECO:0000256" key="3">
    <source>
        <dbReference type="ARBA" id="ARBA00023085"/>
    </source>
</evidence>
<evidence type="ECO:0000256" key="2">
    <source>
        <dbReference type="ARBA" id="ARBA00022801"/>
    </source>
</evidence>
<sequence length="330" mass="37807">MELIVGKASFCDYHSIQEAVDVLDRKEVYSEARERDTIFILEGVYEECVIIHNSNLRVCGIGRVEITRSRHALQHNEQGEEIGTFGTPTVFLGGSDLLIDNLIISNTAGQGEGIGQAVALTAYCDRAVIQNCTLRAHQDTLFTGPLPPKPKERAKFGGAEIRHKHDQYRQLYVNCYIEGTVDFIFGGATAYFEHCHIHSLRHYDNQPTYVTAASTPQGQPFGYVFHSCWLTGDENMTPVFLGRPWREYARTVWVKCRLGEHIDPAGWHNWDNRDNERTVVYQEYDPEHAHELRNTRVDWADCLADGVEQWDRRTVFGGDVFWEENSYVYK</sequence>
<reference evidence="8" key="1">
    <citation type="journal article" date="2019" name="Int. J. Syst. Evol. Microbiol.">
        <title>The Global Catalogue of Microorganisms (GCM) 10K type strain sequencing project: providing services to taxonomists for standard genome sequencing and annotation.</title>
        <authorList>
            <consortium name="The Broad Institute Genomics Platform"/>
            <consortium name="The Broad Institute Genome Sequencing Center for Infectious Disease"/>
            <person name="Wu L."/>
            <person name="Ma J."/>
        </authorList>
    </citation>
    <scope>NUCLEOTIDE SEQUENCE [LARGE SCALE GENOMIC DNA]</scope>
    <source>
        <strain evidence="8">CCUG 54950</strain>
    </source>
</reference>
<name>A0ABW4RJ50_9BACL</name>
<feature type="domain" description="Pectinesterase catalytic" evidence="6">
    <location>
        <begin position="168"/>
        <end position="302"/>
    </location>
</feature>
<keyword evidence="2 5" id="KW-0378">Hydrolase</keyword>
<comment type="similarity">
    <text evidence="1">Belongs to the pectinesterase family.</text>
</comment>